<reference evidence="2 3" key="1">
    <citation type="journal article" date="2021" name="Front. Microbiol.">
        <title>Comprehensive Comparative Genomics and Phenotyping of Methylobacterium Species.</title>
        <authorList>
            <person name="Alessa O."/>
            <person name="Ogura Y."/>
            <person name="Fujitani Y."/>
            <person name="Takami H."/>
            <person name="Hayashi T."/>
            <person name="Sahin N."/>
            <person name="Tani A."/>
        </authorList>
    </citation>
    <scope>NUCLEOTIDE SEQUENCE [LARGE SCALE GENOMIC DNA]</scope>
    <source>
        <strain evidence="2 3">DSM 23679</strain>
    </source>
</reference>
<accession>A0ABQ4QQB3</accession>
<dbReference type="InterPro" id="IPR047675">
    <property type="entry name" value="Putative_zinc-bd"/>
</dbReference>
<evidence type="ECO:0000313" key="3">
    <source>
        <dbReference type="Proteomes" id="UP001055117"/>
    </source>
</evidence>
<sequence length="235" mass="26147">MGDVVRYTSRALAMRKRGPDKRPRAPRRRGPDKHPRRVSAWSRSDASREIGRQALRAVNASRASLPKCGARAKSTGEPCKLLPAKGRTRCKFHGGATPKGAGPLGWHTPACPGGVPTGKPRSDAYKQRRRREAVDRVETMTPEQRTRYEAWQASHTPGSPTKRQRRRHDRDAARWLADLMAKSRPSDGEDARVRKARPTTVKRTPRDGVDDAFRRAAPELSPLQIALRDGIGVFG</sequence>
<gene>
    <name evidence="2" type="ORF">AFCDBAGC_4691</name>
</gene>
<dbReference type="NCBIfam" id="NF041373">
    <property type="entry name" value="HGG_STG"/>
    <property type="match status" value="1"/>
</dbReference>
<evidence type="ECO:0000256" key="1">
    <source>
        <dbReference type="SAM" id="MobiDB-lite"/>
    </source>
</evidence>
<protein>
    <submittedName>
        <fullName evidence="2">Uncharacterized protein</fullName>
    </submittedName>
</protein>
<feature type="compositionally biased region" description="Basic and acidic residues" evidence="1">
    <location>
        <begin position="184"/>
        <end position="193"/>
    </location>
</feature>
<proteinExistence type="predicted"/>
<name>A0ABQ4QQB3_9HYPH</name>
<feature type="compositionally biased region" description="Basic and acidic residues" evidence="1">
    <location>
        <begin position="120"/>
        <end position="148"/>
    </location>
</feature>
<dbReference type="Proteomes" id="UP001055117">
    <property type="component" value="Unassembled WGS sequence"/>
</dbReference>
<feature type="region of interest" description="Disordered" evidence="1">
    <location>
        <begin position="101"/>
        <end position="210"/>
    </location>
</feature>
<comment type="caution">
    <text evidence="2">The sequence shown here is derived from an EMBL/GenBank/DDBJ whole genome shotgun (WGS) entry which is preliminary data.</text>
</comment>
<evidence type="ECO:0000313" key="2">
    <source>
        <dbReference type="EMBL" id="GJD46807.1"/>
    </source>
</evidence>
<organism evidence="2 3">
    <name type="scientific">Methylobacterium cerastii</name>
    <dbReference type="NCBI Taxonomy" id="932741"/>
    <lineage>
        <taxon>Bacteria</taxon>
        <taxon>Pseudomonadati</taxon>
        <taxon>Pseudomonadota</taxon>
        <taxon>Alphaproteobacteria</taxon>
        <taxon>Hyphomicrobiales</taxon>
        <taxon>Methylobacteriaceae</taxon>
        <taxon>Methylobacterium</taxon>
    </lineage>
</organism>
<feature type="region of interest" description="Disordered" evidence="1">
    <location>
        <begin position="1"/>
        <end position="48"/>
    </location>
</feature>
<dbReference type="EMBL" id="BPQG01000095">
    <property type="protein sequence ID" value="GJD46807.1"/>
    <property type="molecule type" value="Genomic_DNA"/>
</dbReference>
<keyword evidence="3" id="KW-1185">Reference proteome</keyword>
<feature type="compositionally biased region" description="Basic residues" evidence="1">
    <location>
        <begin position="13"/>
        <end position="37"/>
    </location>
</feature>